<accession>A0A9J7MVS6</accession>
<dbReference type="SUPFAM" id="SSF51735">
    <property type="entry name" value="NAD(P)-binding Rossmann-fold domains"/>
    <property type="match status" value="1"/>
</dbReference>
<feature type="signal peptide" evidence="1">
    <location>
        <begin position="1"/>
        <end position="19"/>
    </location>
</feature>
<evidence type="ECO:0000256" key="1">
    <source>
        <dbReference type="SAM" id="SignalP"/>
    </source>
</evidence>
<dbReference type="InterPro" id="IPR001509">
    <property type="entry name" value="Epimerase_deHydtase"/>
</dbReference>
<proteinExistence type="predicted"/>
<dbReference type="Gene3D" id="3.40.50.720">
    <property type="entry name" value="NAD(P)-binding Rossmann-like Domain"/>
    <property type="match status" value="1"/>
</dbReference>
<dbReference type="Pfam" id="PF01370">
    <property type="entry name" value="Epimerase"/>
    <property type="match status" value="1"/>
</dbReference>
<dbReference type="PANTHER" id="PTHR43725">
    <property type="entry name" value="UDP-GLUCOSE 4-EPIMERASE"/>
    <property type="match status" value="1"/>
</dbReference>
<reference evidence="3" key="1">
    <citation type="journal article" date="2020" name="Nat. Ecol. Evol.">
        <title>Deeply conserved synteny resolves early events in vertebrate evolution.</title>
        <authorList>
            <person name="Simakov O."/>
            <person name="Marletaz F."/>
            <person name="Yue J.X."/>
            <person name="O'Connell B."/>
            <person name="Jenkins J."/>
            <person name="Brandt A."/>
            <person name="Calef R."/>
            <person name="Tung C.H."/>
            <person name="Huang T.K."/>
            <person name="Schmutz J."/>
            <person name="Satoh N."/>
            <person name="Yu J.K."/>
            <person name="Putnam N.H."/>
            <person name="Green R.E."/>
            <person name="Rokhsar D.S."/>
        </authorList>
    </citation>
    <scope>NUCLEOTIDE SEQUENCE [LARGE SCALE GENOMIC DNA]</scope>
    <source>
        <strain evidence="3">S238N-H82</strain>
    </source>
</reference>
<reference evidence="4" key="2">
    <citation type="submission" date="2025-08" db="UniProtKB">
        <authorList>
            <consortium name="RefSeq"/>
        </authorList>
    </citation>
    <scope>IDENTIFICATION</scope>
    <source>
        <strain evidence="4">S238N-H82</strain>
        <tissue evidence="4">Testes</tissue>
    </source>
</reference>
<dbReference type="GO" id="GO:0003978">
    <property type="term" value="F:UDP-glucose 4-epimerase activity"/>
    <property type="evidence" value="ECO:0000318"/>
    <property type="project" value="GO_Central"/>
</dbReference>
<dbReference type="RefSeq" id="XP_035680449.1">
    <property type="nucleotide sequence ID" value="XM_035824556.1"/>
</dbReference>
<dbReference type="GO" id="GO:0005996">
    <property type="term" value="P:monosaccharide metabolic process"/>
    <property type="evidence" value="ECO:0000318"/>
    <property type="project" value="GO_Central"/>
</dbReference>
<dbReference type="OrthoDB" id="16464at2759"/>
<feature type="domain" description="NAD-dependent epimerase/dehydratase" evidence="2">
    <location>
        <begin position="26"/>
        <end position="262"/>
    </location>
</feature>
<dbReference type="GO" id="GO:0005829">
    <property type="term" value="C:cytosol"/>
    <property type="evidence" value="ECO:0000318"/>
    <property type="project" value="GO_Central"/>
</dbReference>
<organism evidence="3 4">
    <name type="scientific">Branchiostoma floridae</name>
    <name type="common">Florida lancelet</name>
    <name type="synonym">Amphioxus</name>
    <dbReference type="NCBI Taxonomy" id="7739"/>
    <lineage>
        <taxon>Eukaryota</taxon>
        <taxon>Metazoa</taxon>
        <taxon>Chordata</taxon>
        <taxon>Cephalochordata</taxon>
        <taxon>Leptocardii</taxon>
        <taxon>Amphioxiformes</taxon>
        <taxon>Branchiostomatidae</taxon>
        <taxon>Branchiostoma</taxon>
    </lineage>
</organism>
<keyword evidence="3" id="KW-1185">Reference proteome</keyword>
<keyword evidence="1" id="KW-0732">Signal</keyword>
<dbReference type="InterPro" id="IPR036291">
    <property type="entry name" value="NAD(P)-bd_dom_sf"/>
</dbReference>
<dbReference type="FunFam" id="3.40.50.720:FF:001073">
    <property type="entry name" value="Predicted protein"/>
    <property type="match status" value="1"/>
</dbReference>
<dbReference type="GeneID" id="118418566"/>
<protein>
    <submittedName>
        <fullName evidence="4">Uncharacterized protein LOC118418566</fullName>
    </submittedName>
</protein>
<sequence>MTWPGLVLMLAATLARGGADGVRRKILVFGGNGFIGAATVEKLIQQGRNDVTIVNRGNWYWDSATRVKPHVQQVVCDRQKGVRACKELMSLVREPGAWFDAVIDFSCYSGAQMKQSLELLGNRAGLYVYISTDSVYEVCTKDHTGPTLETDDQRPTDTAEQFRLNRLDDYGNRKHEAEEVLRGREGLPWVFLRIPDVVGSRDGTRRWWLYQLWLRLHDIVPVHLPQKVANLDISLVQVEDVAAAISDILDGGVKVHNQAFNLAFKETLTLRRVLRDMGRQLGILNVNFNQYPEREMYLYPTVWKGPLSITKAEEYLQWSPVSWEEAVKVNCRFYESVMTSDQYVEEKTKLLQTFFSTFANDLTKSRAIADRLKKAYGIKLEDFVPWFIIKNEL</sequence>
<name>A0A9J7MVS6_BRAFL</name>
<dbReference type="Proteomes" id="UP000001554">
    <property type="component" value="Chromosome 6"/>
</dbReference>
<evidence type="ECO:0000313" key="3">
    <source>
        <dbReference type="Proteomes" id="UP000001554"/>
    </source>
</evidence>
<dbReference type="OMA" id="NWYWDTA"/>
<evidence type="ECO:0000259" key="2">
    <source>
        <dbReference type="Pfam" id="PF01370"/>
    </source>
</evidence>
<gene>
    <name evidence="4" type="primary">LOC118418566</name>
</gene>
<dbReference type="AlphaFoldDB" id="A0A9J7MVS6"/>
<dbReference type="PANTHER" id="PTHR43725:SF32">
    <property type="entry name" value="NAD-DEPENDENT EPIMERASE_DEHYDRATASE DOMAIN-CONTAINING PROTEIN"/>
    <property type="match status" value="1"/>
</dbReference>
<evidence type="ECO:0000313" key="4">
    <source>
        <dbReference type="RefSeq" id="XP_035680449.1"/>
    </source>
</evidence>
<feature type="chain" id="PRO_5039915690" evidence="1">
    <location>
        <begin position="20"/>
        <end position="393"/>
    </location>
</feature>
<dbReference type="KEGG" id="bfo:118418566"/>